<keyword evidence="4" id="KW-0964">Secreted</keyword>
<dbReference type="InterPro" id="IPR011050">
    <property type="entry name" value="Pectin_lyase_fold/virulence"/>
</dbReference>
<keyword evidence="5 8" id="KW-0378">Hydrolase</keyword>
<dbReference type="GO" id="GO:0005975">
    <property type="term" value="P:carbohydrate metabolic process"/>
    <property type="evidence" value="ECO:0007669"/>
    <property type="project" value="InterPro"/>
</dbReference>
<reference evidence="9" key="1">
    <citation type="submission" date="2019-07" db="EMBL/GenBank/DDBJ databases">
        <authorList>
            <person name="Dittberner H."/>
        </authorList>
    </citation>
    <scope>NUCLEOTIDE SEQUENCE [LARGE SCALE GENOMIC DNA]</scope>
</reference>
<dbReference type="PANTHER" id="PTHR31375">
    <property type="match status" value="1"/>
</dbReference>
<evidence type="ECO:0008006" key="11">
    <source>
        <dbReference type="Google" id="ProtNLM"/>
    </source>
</evidence>
<dbReference type="Pfam" id="PF00295">
    <property type="entry name" value="Glyco_hydro_28"/>
    <property type="match status" value="2"/>
</dbReference>
<keyword evidence="7" id="KW-0961">Cell wall biogenesis/degradation</keyword>
<evidence type="ECO:0000313" key="10">
    <source>
        <dbReference type="Proteomes" id="UP000489600"/>
    </source>
</evidence>
<evidence type="ECO:0000256" key="3">
    <source>
        <dbReference type="ARBA" id="ARBA00022512"/>
    </source>
</evidence>
<evidence type="ECO:0000256" key="1">
    <source>
        <dbReference type="ARBA" id="ARBA00004191"/>
    </source>
</evidence>
<sequence length="220" mass="23720">MFFNNCNGLGMYNLRHLNSPRNHISLSCSKNIHVWGLRLIAPGDSPNTDGSLGENGEFATVEEVRVKNCTFTNTQNGVRIKTFQANGSGYARKISFEDINMVASENPVIIDQKYNNHGSKNGRLNSYQSSHLTSSLGEARSKSVNGKGVKVSDVRYTRIHGSSASDQAITLNCDADLGCANIVMDHVNMVSATSGHKVFASCNNAHGSYVSSLASCLTKG</sequence>
<evidence type="ECO:0000256" key="7">
    <source>
        <dbReference type="ARBA" id="ARBA00023316"/>
    </source>
</evidence>
<protein>
    <recommendedName>
        <fullName evidence="11">Pectate lyase domain-containing protein</fullName>
    </recommendedName>
</protein>
<evidence type="ECO:0000256" key="6">
    <source>
        <dbReference type="ARBA" id="ARBA00023295"/>
    </source>
</evidence>
<evidence type="ECO:0000256" key="4">
    <source>
        <dbReference type="ARBA" id="ARBA00022525"/>
    </source>
</evidence>
<proteinExistence type="inferred from homology"/>
<keyword evidence="6 8" id="KW-0326">Glycosidase</keyword>
<comment type="caution">
    <text evidence="9">The sequence shown here is derived from an EMBL/GenBank/DDBJ whole genome shotgun (WGS) entry which is preliminary data.</text>
</comment>
<evidence type="ECO:0000256" key="8">
    <source>
        <dbReference type="RuleBase" id="RU361169"/>
    </source>
</evidence>
<dbReference type="GO" id="GO:0071555">
    <property type="term" value="P:cell wall organization"/>
    <property type="evidence" value="ECO:0007669"/>
    <property type="project" value="UniProtKB-KW"/>
</dbReference>
<evidence type="ECO:0000256" key="5">
    <source>
        <dbReference type="ARBA" id="ARBA00022801"/>
    </source>
</evidence>
<dbReference type="GO" id="GO:0004650">
    <property type="term" value="F:polygalacturonase activity"/>
    <property type="evidence" value="ECO:0007669"/>
    <property type="project" value="InterPro"/>
</dbReference>
<dbReference type="SUPFAM" id="SSF51126">
    <property type="entry name" value="Pectin lyase-like"/>
    <property type="match status" value="1"/>
</dbReference>
<dbReference type="InterPro" id="IPR012334">
    <property type="entry name" value="Pectin_lyas_fold"/>
</dbReference>
<dbReference type="EMBL" id="CABITT030000008">
    <property type="protein sequence ID" value="VVB14884.1"/>
    <property type="molecule type" value="Genomic_DNA"/>
</dbReference>
<gene>
    <name evidence="9" type="ORF">ANE_LOCUS25328</name>
</gene>
<dbReference type="OrthoDB" id="187139at2759"/>
<keyword evidence="10" id="KW-1185">Reference proteome</keyword>
<dbReference type="AlphaFoldDB" id="A0A565CMV1"/>
<dbReference type="InterPro" id="IPR000743">
    <property type="entry name" value="Glyco_hydro_28"/>
</dbReference>
<evidence type="ECO:0000313" key="9">
    <source>
        <dbReference type="EMBL" id="VVB14884.1"/>
    </source>
</evidence>
<dbReference type="Proteomes" id="UP000489600">
    <property type="component" value="Unassembled WGS sequence"/>
</dbReference>
<evidence type="ECO:0000256" key="2">
    <source>
        <dbReference type="ARBA" id="ARBA00008834"/>
    </source>
</evidence>
<dbReference type="Gene3D" id="2.160.20.10">
    <property type="entry name" value="Single-stranded right-handed beta-helix, Pectin lyase-like"/>
    <property type="match status" value="2"/>
</dbReference>
<name>A0A565CMV1_9BRAS</name>
<keyword evidence="3" id="KW-0134">Cell wall</keyword>
<comment type="similarity">
    <text evidence="2 8">Belongs to the glycosyl hydrolase 28 family.</text>
</comment>
<organism evidence="9 10">
    <name type="scientific">Arabis nemorensis</name>
    <dbReference type="NCBI Taxonomy" id="586526"/>
    <lineage>
        <taxon>Eukaryota</taxon>
        <taxon>Viridiplantae</taxon>
        <taxon>Streptophyta</taxon>
        <taxon>Embryophyta</taxon>
        <taxon>Tracheophyta</taxon>
        <taxon>Spermatophyta</taxon>
        <taxon>Magnoliopsida</taxon>
        <taxon>eudicotyledons</taxon>
        <taxon>Gunneridae</taxon>
        <taxon>Pentapetalae</taxon>
        <taxon>rosids</taxon>
        <taxon>malvids</taxon>
        <taxon>Brassicales</taxon>
        <taxon>Brassicaceae</taxon>
        <taxon>Arabideae</taxon>
        <taxon>Arabis</taxon>
    </lineage>
</organism>
<accession>A0A565CMV1</accession>
<comment type="subcellular location">
    <subcellularLocation>
        <location evidence="1">Secreted</location>
        <location evidence="1">Cell wall</location>
    </subcellularLocation>
</comment>